<dbReference type="PANTHER" id="PTHR24418">
    <property type="entry name" value="TYROSINE-PROTEIN KINASE"/>
    <property type="match status" value="1"/>
</dbReference>
<dbReference type="InterPro" id="IPR036860">
    <property type="entry name" value="SH2_dom_sf"/>
</dbReference>
<dbReference type="InterPro" id="IPR035849">
    <property type="entry name" value="Fes/Fps/Fer_SH2"/>
</dbReference>
<dbReference type="Pfam" id="PF00017">
    <property type="entry name" value="SH2"/>
    <property type="match status" value="1"/>
</dbReference>
<dbReference type="Pfam" id="PF07714">
    <property type="entry name" value="PK_Tyr_Ser-Thr"/>
    <property type="match status" value="2"/>
</dbReference>
<dbReference type="InterPro" id="IPR017441">
    <property type="entry name" value="Protein_kinase_ATP_BS"/>
</dbReference>
<dbReference type="PROSITE" id="PS50001">
    <property type="entry name" value="SH2"/>
    <property type="match status" value="1"/>
</dbReference>
<feature type="domain" description="SH2" evidence="11">
    <location>
        <begin position="11"/>
        <end position="107"/>
    </location>
</feature>
<dbReference type="InterPro" id="IPR008266">
    <property type="entry name" value="Tyr_kinase_AS"/>
</dbReference>
<evidence type="ECO:0000256" key="5">
    <source>
        <dbReference type="ARBA" id="ARBA00023137"/>
    </source>
</evidence>
<feature type="binding site" evidence="8">
    <location>
        <position position="151"/>
    </location>
    <ligand>
        <name>ATP</name>
        <dbReference type="ChEBI" id="CHEBI:30616"/>
    </ligand>
</feature>
<sequence length="473" mass="53021">MSTDALWRLPYYHGLLPREDAVAMLKKEGDFIIRTSEEFAGDARSFVLSTFFEGVARHYIFRTQQNMIAIDFKKNKGYATIQEFVEAHLQSNTSICSGRNVLLKRAIGRHEWELSHSAIKKGDELGSGAFGVVRTGTFTAADGTVKNVAIKEATLSKCTKDQIKEFMNEARVMRKFKHPNVIFCYVKNVAIKEATLSKCTKDQIKEFMNEARVMRKFKHPNVIFCYGVAVGQEPLMIVMDLATEGALKDHLQRQTRSVRSKLYMCLGAASGLSHVHERNVVHCDVAARNCLFSENKVKIADFGLARELEHKQKAIKLRKDQRLPIKWLAPETMIERACTKKSDVWAYGVLCWEIFSNGAAPYAGVGSNNIVARKVITGDRLKFSDDTPEEFAELITNCVWNGDADIRCSIQQAMLWMDRNILRLVGSDTASVHTSMGATATASNRGSGDRSSRRSITADNKNSSRRSKKSGRG</sequence>
<keyword evidence="4 8" id="KW-0067">ATP-binding</keyword>
<dbReference type="WBParaSite" id="Minc3s06032g39211">
    <property type="protein sequence ID" value="Minc3s06032g39211"/>
    <property type="gene ID" value="Minc3s06032g39211"/>
</dbReference>
<dbReference type="PROSITE" id="PS00107">
    <property type="entry name" value="PROTEIN_KINASE_ATP"/>
    <property type="match status" value="1"/>
</dbReference>
<dbReference type="Proteomes" id="UP000887563">
    <property type="component" value="Unplaced"/>
</dbReference>
<dbReference type="InterPro" id="IPR000719">
    <property type="entry name" value="Prot_kinase_dom"/>
</dbReference>
<evidence type="ECO:0000256" key="2">
    <source>
        <dbReference type="ARBA" id="ARBA00022741"/>
    </source>
</evidence>
<dbReference type="InterPro" id="IPR050198">
    <property type="entry name" value="Non-receptor_tyrosine_kinases"/>
</dbReference>
<dbReference type="InterPro" id="IPR001245">
    <property type="entry name" value="Ser-Thr/Tyr_kinase_cat_dom"/>
</dbReference>
<dbReference type="PROSITE" id="PS50011">
    <property type="entry name" value="PROTEIN_KINASE_DOM"/>
    <property type="match status" value="1"/>
</dbReference>
<dbReference type="GO" id="GO:0005524">
    <property type="term" value="F:ATP binding"/>
    <property type="evidence" value="ECO:0007669"/>
    <property type="project" value="UniProtKB-UniRule"/>
</dbReference>
<evidence type="ECO:0000256" key="6">
    <source>
        <dbReference type="ARBA" id="ARBA00051245"/>
    </source>
</evidence>
<dbReference type="Gene3D" id="3.30.505.10">
    <property type="entry name" value="SH2 domain"/>
    <property type="match status" value="1"/>
</dbReference>
<feature type="region of interest" description="Disordered" evidence="10">
    <location>
        <begin position="435"/>
        <end position="473"/>
    </location>
</feature>
<dbReference type="SMART" id="SM00252">
    <property type="entry name" value="SH2"/>
    <property type="match status" value="1"/>
</dbReference>
<evidence type="ECO:0000313" key="14">
    <source>
        <dbReference type="WBParaSite" id="Minc3s06032g39211"/>
    </source>
</evidence>
<keyword evidence="13" id="KW-1185">Reference proteome</keyword>
<dbReference type="AlphaFoldDB" id="A0A914NFG8"/>
<feature type="compositionally biased region" description="Basic residues" evidence="10">
    <location>
        <begin position="463"/>
        <end position="473"/>
    </location>
</feature>
<dbReference type="SUPFAM" id="SSF56112">
    <property type="entry name" value="Protein kinase-like (PK-like)"/>
    <property type="match status" value="2"/>
</dbReference>
<keyword evidence="1 9" id="KW-0808">Transferase</keyword>
<reference evidence="14" key="1">
    <citation type="submission" date="2022-11" db="UniProtKB">
        <authorList>
            <consortium name="WormBaseParasite"/>
        </authorList>
    </citation>
    <scope>IDENTIFICATION</scope>
</reference>
<comment type="similarity">
    <text evidence="9">Belongs to the protein kinase superfamily. Tyr protein kinase family.</text>
</comment>
<keyword evidence="3 9" id="KW-0418">Kinase</keyword>
<dbReference type="CDD" id="cd00192">
    <property type="entry name" value="PTKc"/>
    <property type="match status" value="1"/>
</dbReference>
<evidence type="ECO:0000256" key="9">
    <source>
        <dbReference type="RuleBase" id="RU362096"/>
    </source>
</evidence>
<keyword evidence="7" id="KW-0727">SH2 domain</keyword>
<protein>
    <recommendedName>
        <fullName evidence="9">Tyrosine-protein kinase</fullName>
        <ecNumber evidence="9">2.7.10.2</ecNumber>
    </recommendedName>
</protein>
<dbReference type="Gene3D" id="3.30.200.20">
    <property type="entry name" value="Phosphorylase Kinase, domain 1"/>
    <property type="match status" value="1"/>
</dbReference>
<dbReference type="SUPFAM" id="SSF55550">
    <property type="entry name" value="SH2 domain"/>
    <property type="match status" value="1"/>
</dbReference>
<proteinExistence type="inferred from homology"/>
<evidence type="ECO:0000256" key="10">
    <source>
        <dbReference type="SAM" id="MobiDB-lite"/>
    </source>
</evidence>
<organism evidence="13 14">
    <name type="scientific">Meloidogyne incognita</name>
    <name type="common">Southern root-knot nematode worm</name>
    <name type="synonym">Oxyuris incognita</name>
    <dbReference type="NCBI Taxonomy" id="6306"/>
    <lineage>
        <taxon>Eukaryota</taxon>
        <taxon>Metazoa</taxon>
        <taxon>Ecdysozoa</taxon>
        <taxon>Nematoda</taxon>
        <taxon>Chromadorea</taxon>
        <taxon>Rhabditida</taxon>
        <taxon>Tylenchina</taxon>
        <taxon>Tylenchomorpha</taxon>
        <taxon>Tylenchoidea</taxon>
        <taxon>Meloidogynidae</taxon>
        <taxon>Meloidogyninae</taxon>
        <taxon>Meloidogyne</taxon>
        <taxon>Meloidogyne incognita group</taxon>
    </lineage>
</organism>
<evidence type="ECO:0000256" key="1">
    <source>
        <dbReference type="ARBA" id="ARBA00022679"/>
    </source>
</evidence>
<evidence type="ECO:0000256" key="3">
    <source>
        <dbReference type="ARBA" id="ARBA00022777"/>
    </source>
</evidence>
<dbReference type="CDD" id="cd10361">
    <property type="entry name" value="SH2_Fps_family"/>
    <property type="match status" value="1"/>
</dbReference>
<feature type="compositionally biased region" description="Polar residues" evidence="10">
    <location>
        <begin position="435"/>
        <end position="444"/>
    </location>
</feature>
<dbReference type="EC" id="2.7.10.2" evidence="9"/>
<dbReference type="PRINTS" id="PR00109">
    <property type="entry name" value="TYRKINASE"/>
</dbReference>
<evidence type="ECO:0000259" key="12">
    <source>
        <dbReference type="PROSITE" id="PS50011"/>
    </source>
</evidence>
<accession>A0A914NFG8</accession>
<dbReference type="GO" id="GO:0004715">
    <property type="term" value="F:non-membrane spanning protein tyrosine kinase activity"/>
    <property type="evidence" value="ECO:0007669"/>
    <property type="project" value="UniProtKB-EC"/>
</dbReference>
<keyword evidence="5 9" id="KW-0829">Tyrosine-protein kinase</keyword>
<dbReference type="PROSITE" id="PS00109">
    <property type="entry name" value="PROTEIN_KINASE_TYR"/>
    <property type="match status" value="1"/>
</dbReference>
<evidence type="ECO:0000256" key="8">
    <source>
        <dbReference type="PROSITE-ProRule" id="PRU10141"/>
    </source>
</evidence>
<dbReference type="InterPro" id="IPR000980">
    <property type="entry name" value="SH2"/>
</dbReference>
<dbReference type="InterPro" id="IPR011009">
    <property type="entry name" value="Kinase-like_dom_sf"/>
</dbReference>
<evidence type="ECO:0000313" key="13">
    <source>
        <dbReference type="Proteomes" id="UP000887563"/>
    </source>
</evidence>
<evidence type="ECO:0000256" key="4">
    <source>
        <dbReference type="ARBA" id="ARBA00022840"/>
    </source>
</evidence>
<name>A0A914NFG8_MELIC</name>
<keyword evidence="2 8" id="KW-0547">Nucleotide-binding</keyword>
<evidence type="ECO:0000259" key="11">
    <source>
        <dbReference type="PROSITE" id="PS50001"/>
    </source>
</evidence>
<dbReference type="Gene3D" id="1.10.510.10">
    <property type="entry name" value="Transferase(Phosphotransferase) domain 1"/>
    <property type="match status" value="1"/>
</dbReference>
<comment type="catalytic activity">
    <reaction evidence="6 9">
        <text>L-tyrosyl-[protein] + ATP = O-phospho-L-tyrosyl-[protein] + ADP + H(+)</text>
        <dbReference type="Rhea" id="RHEA:10596"/>
        <dbReference type="Rhea" id="RHEA-COMP:10136"/>
        <dbReference type="Rhea" id="RHEA-COMP:20101"/>
        <dbReference type="ChEBI" id="CHEBI:15378"/>
        <dbReference type="ChEBI" id="CHEBI:30616"/>
        <dbReference type="ChEBI" id="CHEBI:46858"/>
        <dbReference type="ChEBI" id="CHEBI:61978"/>
        <dbReference type="ChEBI" id="CHEBI:456216"/>
        <dbReference type="EC" id="2.7.10.2"/>
    </reaction>
</comment>
<evidence type="ECO:0000256" key="7">
    <source>
        <dbReference type="PROSITE-ProRule" id="PRU00191"/>
    </source>
</evidence>
<feature type="domain" description="Protein kinase" evidence="12">
    <location>
        <begin position="119"/>
        <end position="422"/>
    </location>
</feature>